<dbReference type="PROSITE" id="PS50005">
    <property type="entry name" value="TPR"/>
    <property type="match status" value="1"/>
</dbReference>
<evidence type="ECO:0000256" key="3">
    <source>
        <dbReference type="PROSITE-ProRule" id="PRU00339"/>
    </source>
</evidence>
<dbReference type="InterPro" id="IPR019734">
    <property type="entry name" value="TPR_rpt"/>
</dbReference>
<feature type="transmembrane region" description="Helical" evidence="4">
    <location>
        <begin position="314"/>
        <end position="332"/>
    </location>
</feature>
<reference evidence="5 6" key="1">
    <citation type="submission" date="2017-09" db="EMBL/GenBank/DDBJ databases">
        <authorList>
            <person name="Lee N."/>
            <person name="Cho B.-K."/>
        </authorList>
    </citation>
    <scope>NUCLEOTIDE SEQUENCE [LARGE SCALE GENOMIC DNA]</scope>
    <source>
        <strain evidence="5 6">ATCC 12853</strain>
    </source>
</reference>
<evidence type="ECO:0000313" key="6">
    <source>
        <dbReference type="Proteomes" id="UP000325529"/>
    </source>
</evidence>
<accession>A0A5J6GRZ3</accession>
<organism evidence="5 6">
    <name type="scientific">Streptomyces kanamyceticus</name>
    <dbReference type="NCBI Taxonomy" id="1967"/>
    <lineage>
        <taxon>Bacteria</taxon>
        <taxon>Bacillati</taxon>
        <taxon>Actinomycetota</taxon>
        <taxon>Actinomycetes</taxon>
        <taxon>Kitasatosporales</taxon>
        <taxon>Streptomycetaceae</taxon>
        <taxon>Streptomyces</taxon>
    </lineage>
</organism>
<evidence type="ECO:0000256" key="4">
    <source>
        <dbReference type="SAM" id="Phobius"/>
    </source>
</evidence>
<sequence length="404" mass="44792">MVRHRAQRRHVRQRRRHVRRLDHLPEEEAEAVSTLHPTVEQAQALLELERYDQAGALLGRRLAEDPGDIRAWVSIGYCHLNTERVEQAKEAAAEALKLDPEDYGALRLSAQAMVRDNGWLHVQPVLRELIRVAPQDPFAYAMLADAVWRAALVQYAKESGARQLSTQDVDRLSGEAAELAMEALRLGPENVYVHEIAHRIASMAGNGTVANQLDEAILRIDPTHAEALARQTKRAAEAPGVGAGQAADLYADALAADPGSPVMRQQLDHATYRLLRGTRWLAVICVVAAGAMVNLFPSAEEPAPELPIPVGQRLWVLVVMAAIWAFGAVRRYRRLRAGVQLNARSLIRRGRWARVVVAQAAWAMLCALLIAEIPWTERSVPQLIFWAGLAPTAATIWFDRKKTG</sequence>
<dbReference type="PANTHER" id="PTHR44943:SF8">
    <property type="entry name" value="TPR REPEAT-CONTAINING PROTEIN MJ0263"/>
    <property type="match status" value="1"/>
</dbReference>
<dbReference type="SMART" id="SM00028">
    <property type="entry name" value="TPR"/>
    <property type="match status" value="1"/>
</dbReference>
<protein>
    <submittedName>
        <fullName evidence="5">Tetratricopeptide repeat protein</fullName>
    </submittedName>
</protein>
<evidence type="ECO:0000256" key="2">
    <source>
        <dbReference type="ARBA" id="ARBA00022803"/>
    </source>
</evidence>
<dbReference type="PANTHER" id="PTHR44943">
    <property type="entry name" value="CELLULOSE SYNTHASE OPERON PROTEIN C"/>
    <property type="match status" value="1"/>
</dbReference>
<keyword evidence="4" id="KW-0812">Transmembrane</keyword>
<dbReference type="Gene3D" id="1.25.40.10">
    <property type="entry name" value="Tetratricopeptide repeat domain"/>
    <property type="match status" value="1"/>
</dbReference>
<feature type="transmembrane region" description="Helical" evidence="4">
    <location>
        <begin position="280"/>
        <end position="299"/>
    </location>
</feature>
<dbReference type="InterPro" id="IPR051685">
    <property type="entry name" value="Ycf3/AcsC/BcsC/TPR_MFPF"/>
</dbReference>
<keyword evidence="4" id="KW-0472">Membrane</keyword>
<keyword evidence="4" id="KW-1133">Transmembrane helix</keyword>
<keyword evidence="6" id="KW-1185">Reference proteome</keyword>
<keyword evidence="1" id="KW-0677">Repeat</keyword>
<keyword evidence="2 3" id="KW-0802">TPR repeat</keyword>
<gene>
    <name evidence="5" type="ORF">CP970_42770</name>
</gene>
<feature type="transmembrane region" description="Helical" evidence="4">
    <location>
        <begin position="352"/>
        <end position="371"/>
    </location>
</feature>
<evidence type="ECO:0000313" key="5">
    <source>
        <dbReference type="EMBL" id="QEU96775.1"/>
    </source>
</evidence>
<dbReference type="EMBL" id="CP023699">
    <property type="protein sequence ID" value="QEU96775.1"/>
    <property type="molecule type" value="Genomic_DNA"/>
</dbReference>
<feature type="transmembrane region" description="Helical" evidence="4">
    <location>
        <begin position="383"/>
        <end position="399"/>
    </location>
</feature>
<proteinExistence type="predicted"/>
<evidence type="ECO:0000256" key="1">
    <source>
        <dbReference type="ARBA" id="ARBA00022737"/>
    </source>
</evidence>
<dbReference type="Pfam" id="PF14559">
    <property type="entry name" value="TPR_19"/>
    <property type="match status" value="1"/>
</dbReference>
<dbReference type="InterPro" id="IPR011990">
    <property type="entry name" value="TPR-like_helical_dom_sf"/>
</dbReference>
<dbReference type="AlphaFoldDB" id="A0A5J6GRZ3"/>
<dbReference type="KEGG" id="ska:CP970_42770"/>
<feature type="repeat" description="TPR" evidence="3">
    <location>
        <begin position="69"/>
        <end position="102"/>
    </location>
</feature>
<dbReference type="SUPFAM" id="SSF48452">
    <property type="entry name" value="TPR-like"/>
    <property type="match status" value="1"/>
</dbReference>
<dbReference type="Proteomes" id="UP000325529">
    <property type="component" value="Chromosome"/>
</dbReference>
<name>A0A5J6GRZ3_STRKN</name>